<feature type="transmembrane region" description="Helical" evidence="2">
    <location>
        <begin position="255"/>
        <end position="276"/>
    </location>
</feature>
<name>A0A1H1SQC3_9ACTN</name>
<accession>A0A1H1SQC3</accession>
<keyword evidence="4" id="KW-1185">Reference proteome</keyword>
<feature type="transmembrane region" description="Helical" evidence="2">
    <location>
        <begin position="218"/>
        <end position="249"/>
    </location>
</feature>
<evidence type="ECO:0000256" key="2">
    <source>
        <dbReference type="SAM" id="Phobius"/>
    </source>
</evidence>
<reference evidence="3 4" key="1">
    <citation type="submission" date="2016-10" db="EMBL/GenBank/DDBJ databases">
        <authorList>
            <person name="de Groot N.N."/>
        </authorList>
    </citation>
    <scope>NUCLEOTIDE SEQUENCE [LARGE SCALE GENOMIC DNA]</scope>
    <source>
        <strain evidence="3 4">DSM 21800</strain>
    </source>
</reference>
<feature type="region of interest" description="Disordered" evidence="1">
    <location>
        <begin position="423"/>
        <end position="457"/>
    </location>
</feature>
<feature type="transmembrane region" description="Helical" evidence="2">
    <location>
        <begin position="187"/>
        <end position="206"/>
    </location>
</feature>
<feature type="transmembrane region" description="Helical" evidence="2">
    <location>
        <begin position="131"/>
        <end position="149"/>
    </location>
</feature>
<dbReference type="STRING" id="630515.SAMN04489812_2097"/>
<sequence>MSISASTLVVALLGAAGALALGLVFRHRPRVGVAVWLLVVALIPVWTGVTLKFYFMPATVVAMVLLVFVKHRLGELRLGLPDYLMAAFMLSCLAPIVTGGATLSTAFVVITSWLFPYLIGRLVAGLVGVRWLYGAVAVVFTVVAVGLIMEMVTGWNPFLAFPDRNPDLFSVWGDLQTRGAVTRSEGAFGHSIAAGSATAMAIPMALGSRFRPWLRCAMAVVMGIGVVLTVSRVSIAGAVIGVVLVLFLLRELAPRIRAGLILMFGVLAAAALPFVLRTLRSAGDEATASAGYRGSLLDLVPGISVLGMSPLARKSPDGKFFFGTFRSIDSQLILTGLQYGWFALILGLLGLLAAVLIVISRRGTAATIAVVAQIPALATVALITQYADFFWFVVGLAVCGQVSETLARRGLEDTAGDLANASAKLSERASPDPRSGSLTAIVSRSGDSSGRGLLGEQ</sequence>
<feature type="transmembrane region" description="Helical" evidence="2">
    <location>
        <begin position="53"/>
        <end position="73"/>
    </location>
</feature>
<feature type="compositionally biased region" description="Low complexity" evidence="1">
    <location>
        <begin position="443"/>
        <end position="457"/>
    </location>
</feature>
<keyword evidence="2" id="KW-1133">Transmembrane helix</keyword>
<dbReference type="EMBL" id="LT629772">
    <property type="protein sequence ID" value="SDS50053.1"/>
    <property type="molecule type" value="Genomic_DNA"/>
</dbReference>
<gene>
    <name evidence="3" type="ORF">SAMN04489812_2097</name>
</gene>
<protein>
    <recommendedName>
        <fullName evidence="5">O-antigen ligase like membrane protein</fullName>
    </recommendedName>
</protein>
<feature type="transmembrane region" description="Helical" evidence="2">
    <location>
        <begin position="339"/>
        <end position="359"/>
    </location>
</feature>
<proteinExistence type="predicted"/>
<feature type="transmembrane region" description="Helical" evidence="2">
    <location>
        <begin position="366"/>
        <end position="383"/>
    </location>
</feature>
<dbReference type="Proteomes" id="UP000199103">
    <property type="component" value="Chromosome I"/>
</dbReference>
<evidence type="ECO:0008006" key="5">
    <source>
        <dbReference type="Google" id="ProtNLM"/>
    </source>
</evidence>
<feature type="transmembrane region" description="Helical" evidence="2">
    <location>
        <begin position="296"/>
        <end position="312"/>
    </location>
</feature>
<evidence type="ECO:0000313" key="4">
    <source>
        <dbReference type="Proteomes" id="UP000199103"/>
    </source>
</evidence>
<keyword evidence="2" id="KW-0812">Transmembrane</keyword>
<feature type="transmembrane region" description="Helical" evidence="2">
    <location>
        <begin position="93"/>
        <end position="119"/>
    </location>
</feature>
<feature type="transmembrane region" description="Helical" evidence="2">
    <location>
        <begin position="30"/>
        <end position="46"/>
    </location>
</feature>
<keyword evidence="2" id="KW-0472">Membrane</keyword>
<evidence type="ECO:0000313" key="3">
    <source>
        <dbReference type="EMBL" id="SDS50053.1"/>
    </source>
</evidence>
<organism evidence="3 4">
    <name type="scientific">Microlunatus soli</name>
    <dbReference type="NCBI Taxonomy" id="630515"/>
    <lineage>
        <taxon>Bacteria</taxon>
        <taxon>Bacillati</taxon>
        <taxon>Actinomycetota</taxon>
        <taxon>Actinomycetes</taxon>
        <taxon>Propionibacteriales</taxon>
        <taxon>Propionibacteriaceae</taxon>
        <taxon>Microlunatus</taxon>
    </lineage>
</organism>
<dbReference type="AlphaFoldDB" id="A0A1H1SQC3"/>
<evidence type="ECO:0000256" key="1">
    <source>
        <dbReference type="SAM" id="MobiDB-lite"/>
    </source>
</evidence>